<evidence type="ECO:0000313" key="2">
    <source>
        <dbReference type="EMBL" id="QDE67087.1"/>
    </source>
</evidence>
<evidence type="ECO:0000313" key="3">
    <source>
        <dbReference type="Proteomes" id="UP000320179"/>
    </source>
</evidence>
<dbReference type="AlphaFoldDB" id="A0AAE6KRA7"/>
<feature type="transmembrane region" description="Helical" evidence="1">
    <location>
        <begin position="43"/>
        <end position="64"/>
    </location>
</feature>
<keyword evidence="1" id="KW-0472">Membrane</keyword>
<dbReference type="EMBL" id="CP017174">
    <property type="protein sequence ID" value="QDE67087.1"/>
    <property type="molecule type" value="Genomic_DNA"/>
</dbReference>
<dbReference type="Proteomes" id="UP000320179">
    <property type="component" value="Chromosome"/>
</dbReference>
<protein>
    <submittedName>
        <fullName evidence="2">Uncharacterized protein</fullName>
    </submittedName>
</protein>
<reference evidence="2 3" key="1">
    <citation type="journal article" date="2019" name="Science">
        <title>Social genes are selection hotspots in kin groups of a soil microbe.</title>
        <authorList>
            <person name="Wielgoss S."/>
            <person name="Wolfensberger R."/>
            <person name="Sun L."/>
            <person name="Fiegna F."/>
            <person name="Velicer G.J."/>
        </authorList>
    </citation>
    <scope>NUCLEOTIDE SEQUENCE [LARGE SCALE GENOMIC DNA]</scope>
    <source>
        <strain evidence="2 3">MC3.5.9c15</strain>
    </source>
</reference>
<keyword evidence="1" id="KW-1133">Transmembrane helix</keyword>
<sequence>MYDTASCLLSHPRRCQLGTSAEATPSLTQGAQLGARVCTTAPFVFAAVALLLLGVALLAHWLPVPRASRVGVMTVLRSEARSIVS</sequence>
<accession>A0AAE6KRA7</accession>
<keyword evidence="1" id="KW-0812">Transmembrane</keyword>
<organism evidence="2 3">
    <name type="scientific">Myxococcus xanthus</name>
    <dbReference type="NCBI Taxonomy" id="34"/>
    <lineage>
        <taxon>Bacteria</taxon>
        <taxon>Pseudomonadati</taxon>
        <taxon>Myxococcota</taxon>
        <taxon>Myxococcia</taxon>
        <taxon>Myxococcales</taxon>
        <taxon>Cystobacterineae</taxon>
        <taxon>Myxococcaceae</taxon>
        <taxon>Myxococcus</taxon>
    </lineage>
</organism>
<gene>
    <name evidence="2" type="ORF">BHS09_08760</name>
</gene>
<proteinExistence type="predicted"/>
<name>A0AAE6KRA7_MYXXA</name>
<evidence type="ECO:0000256" key="1">
    <source>
        <dbReference type="SAM" id="Phobius"/>
    </source>
</evidence>